<evidence type="ECO:0000256" key="2">
    <source>
        <dbReference type="ARBA" id="ARBA00023065"/>
    </source>
</evidence>
<comment type="caution">
    <text evidence="5">The sequence shown here is derived from an EMBL/GenBank/DDBJ whole genome shotgun (WGS) entry which is preliminary data.</text>
</comment>
<reference evidence="5" key="1">
    <citation type="submission" date="2023-01" db="EMBL/GenBank/DDBJ databases">
        <title>Genome assembly of the deep-sea coral Lophelia pertusa.</title>
        <authorList>
            <person name="Herrera S."/>
            <person name="Cordes E."/>
        </authorList>
    </citation>
    <scope>NUCLEOTIDE SEQUENCE</scope>
    <source>
        <strain evidence="5">USNM1676648</strain>
        <tissue evidence="5">Polyp</tissue>
    </source>
</reference>
<feature type="compositionally biased region" description="Acidic residues" evidence="4">
    <location>
        <begin position="99"/>
        <end position="108"/>
    </location>
</feature>
<evidence type="ECO:0000313" key="6">
    <source>
        <dbReference type="Proteomes" id="UP001163046"/>
    </source>
</evidence>
<protein>
    <submittedName>
        <fullName evidence="5">Short transient receptor putative channel 1</fullName>
    </submittedName>
</protein>
<gene>
    <name evidence="5" type="primary">TRPC1_2</name>
    <name evidence="5" type="ORF">OS493_026365</name>
</gene>
<keyword evidence="3" id="KW-0407">Ion channel</keyword>
<accession>A0A9W9ZC15</accession>
<dbReference type="GO" id="GO:0034703">
    <property type="term" value="C:cation channel complex"/>
    <property type="evidence" value="ECO:0007669"/>
    <property type="project" value="TreeGrafter"/>
</dbReference>
<evidence type="ECO:0000256" key="4">
    <source>
        <dbReference type="SAM" id="MobiDB-lite"/>
    </source>
</evidence>
<proteinExistence type="predicted"/>
<keyword evidence="5" id="KW-0675">Receptor</keyword>
<dbReference type="Proteomes" id="UP001163046">
    <property type="component" value="Unassembled WGS sequence"/>
</dbReference>
<dbReference type="AlphaFoldDB" id="A0A9W9ZC15"/>
<keyword evidence="6" id="KW-1185">Reference proteome</keyword>
<dbReference type="InterPro" id="IPR002153">
    <property type="entry name" value="TRPC_channel"/>
</dbReference>
<dbReference type="OrthoDB" id="2373987at2759"/>
<feature type="region of interest" description="Disordered" evidence="4">
    <location>
        <begin position="90"/>
        <end position="109"/>
    </location>
</feature>
<dbReference type="GO" id="GO:0051480">
    <property type="term" value="P:regulation of cytosolic calcium ion concentration"/>
    <property type="evidence" value="ECO:0007669"/>
    <property type="project" value="TreeGrafter"/>
</dbReference>
<dbReference type="GO" id="GO:0005886">
    <property type="term" value="C:plasma membrane"/>
    <property type="evidence" value="ECO:0007669"/>
    <property type="project" value="TreeGrafter"/>
</dbReference>
<keyword evidence="1" id="KW-0813">Transport</keyword>
<evidence type="ECO:0000256" key="3">
    <source>
        <dbReference type="ARBA" id="ARBA00023303"/>
    </source>
</evidence>
<dbReference type="EMBL" id="MU826372">
    <property type="protein sequence ID" value="KAJ7377798.1"/>
    <property type="molecule type" value="Genomic_DNA"/>
</dbReference>
<dbReference type="PANTHER" id="PTHR10117:SF54">
    <property type="entry name" value="TRANSIENT RECEPTOR POTENTIAL-GAMMA PROTEIN"/>
    <property type="match status" value="1"/>
</dbReference>
<dbReference type="GO" id="GO:0015279">
    <property type="term" value="F:store-operated calcium channel activity"/>
    <property type="evidence" value="ECO:0007669"/>
    <property type="project" value="TreeGrafter"/>
</dbReference>
<evidence type="ECO:0000256" key="1">
    <source>
        <dbReference type="ARBA" id="ARBA00022448"/>
    </source>
</evidence>
<keyword evidence="2" id="KW-0406">Ion transport</keyword>
<feature type="region of interest" description="Disordered" evidence="4">
    <location>
        <begin position="135"/>
        <end position="165"/>
    </location>
</feature>
<organism evidence="5 6">
    <name type="scientific">Desmophyllum pertusum</name>
    <dbReference type="NCBI Taxonomy" id="174260"/>
    <lineage>
        <taxon>Eukaryota</taxon>
        <taxon>Metazoa</taxon>
        <taxon>Cnidaria</taxon>
        <taxon>Anthozoa</taxon>
        <taxon>Hexacorallia</taxon>
        <taxon>Scleractinia</taxon>
        <taxon>Caryophylliina</taxon>
        <taxon>Caryophylliidae</taxon>
        <taxon>Desmophyllum</taxon>
    </lineage>
</organism>
<dbReference type="PANTHER" id="PTHR10117">
    <property type="entry name" value="TRANSIENT RECEPTOR POTENTIAL CHANNEL"/>
    <property type="match status" value="1"/>
</dbReference>
<dbReference type="GO" id="GO:0070679">
    <property type="term" value="F:inositol 1,4,5 trisphosphate binding"/>
    <property type="evidence" value="ECO:0007669"/>
    <property type="project" value="TreeGrafter"/>
</dbReference>
<sequence length="165" mass="19502">MIAEKDMKFKFARTRVWMYYVSEISALPPPFNLIPVDKAAMGCRWIATRYRWIGRCLGCFDSEQISTRRPKTNEKRRRVVIKNLIHRYFSGNEKPQKEEPDEESDPPEDIQLKLMEVTKTLQSLQNVVKQFRRNTLKKKKDGQKTTMRDAALSSLSRENEFKTKL</sequence>
<evidence type="ECO:0000313" key="5">
    <source>
        <dbReference type="EMBL" id="KAJ7377798.1"/>
    </source>
</evidence>
<name>A0A9W9ZC15_9CNID</name>